<dbReference type="InterPro" id="IPR012854">
    <property type="entry name" value="Cu_amine_oxidase-like_N"/>
</dbReference>
<dbReference type="Pfam" id="PF07833">
    <property type="entry name" value="Cu_amine_oxidN1"/>
    <property type="match status" value="1"/>
</dbReference>
<feature type="chain" id="PRO_5018602789" description="Copper amine oxidase-like N-terminal domain-containing protein" evidence="1">
    <location>
        <begin position="25"/>
        <end position="255"/>
    </location>
</feature>
<dbReference type="Proteomes" id="UP000272528">
    <property type="component" value="Chromosome"/>
</dbReference>
<dbReference type="RefSeq" id="WP_126018760.1">
    <property type="nucleotide sequence ID" value="NZ_CP034437.1"/>
</dbReference>
<proteinExistence type="predicted"/>
<evidence type="ECO:0000313" key="4">
    <source>
        <dbReference type="Proteomes" id="UP000272528"/>
    </source>
</evidence>
<organism evidence="3 4">
    <name type="scientific">Paenibacillus albus</name>
    <dbReference type="NCBI Taxonomy" id="2495582"/>
    <lineage>
        <taxon>Bacteria</taxon>
        <taxon>Bacillati</taxon>
        <taxon>Bacillota</taxon>
        <taxon>Bacilli</taxon>
        <taxon>Bacillales</taxon>
        <taxon>Paenibacillaceae</taxon>
        <taxon>Paenibacillus</taxon>
    </lineage>
</organism>
<feature type="signal peptide" evidence="1">
    <location>
        <begin position="1"/>
        <end position="24"/>
    </location>
</feature>
<evidence type="ECO:0000256" key="1">
    <source>
        <dbReference type="SAM" id="SignalP"/>
    </source>
</evidence>
<dbReference type="KEGG" id="palb:EJC50_26050"/>
<keyword evidence="4" id="KW-1185">Reference proteome</keyword>
<evidence type="ECO:0000313" key="3">
    <source>
        <dbReference type="EMBL" id="AZN42766.1"/>
    </source>
</evidence>
<dbReference type="AlphaFoldDB" id="A0A3Q8X8B3"/>
<keyword evidence="1" id="KW-0732">Signal</keyword>
<gene>
    <name evidence="3" type="ORF">EJC50_26050</name>
</gene>
<reference evidence="4" key="1">
    <citation type="submission" date="2018-12" db="EMBL/GenBank/DDBJ databases">
        <title>Genome sequence of Peanibacillus sp.</title>
        <authorList>
            <person name="Subramani G."/>
            <person name="Srinivasan S."/>
            <person name="Kim M.K."/>
        </authorList>
    </citation>
    <scope>NUCLEOTIDE SEQUENCE [LARGE SCALE GENOMIC DNA]</scope>
    <source>
        <strain evidence="4">18JY67-1</strain>
    </source>
</reference>
<feature type="domain" description="Copper amine oxidase-like N-terminal" evidence="2">
    <location>
        <begin position="58"/>
        <end position="98"/>
    </location>
</feature>
<accession>A0A3Q8X8B3</accession>
<dbReference type="EMBL" id="CP034437">
    <property type="protein sequence ID" value="AZN42766.1"/>
    <property type="molecule type" value="Genomic_DNA"/>
</dbReference>
<protein>
    <recommendedName>
        <fullName evidence="2">Copper amine oxidase-like N-terminal domain-containing protein</fullName>
    </recommendedName>
</protein>
<evidence type="ECO:0000259" key="2">
    <source>
        <dbReference type="Pfam" id="PF07833"/>
    </source>
</evidence>
<dbReference type="OrthoDB" id="337615at2"/>
<sequence length="255" mass="28085">MKKKSMIALLSATALLSMTTGAFAATTSTAIKAVLDGTLHFKKDGKDWQPTDANGKKQLPITYKGTTYLPLRSTADALGVPLKYDAATKTVSLGESGTAATNKRVTFYDKHIKKVKDMTVKFNDVINKAQLVFDGKQYNGAYSFAVYHTEDYYLTFDFGAKYKTLHLIVAPEVDMKMKVYNGDKQQLSDEITLYKGEVTEVDIDLQGSQQAMIYGYGVDYGKDVFLNILKDSYVTNEPIPGPGLTPPDDLGTTIH</sequence>
<name>A0A3Q8X8B3_9BACL</name>